<dbReference type="Proteomes" id="UP000292957">
    <property type="component" value="Unassembled WGS sequence"/>
</dbReference>
<gene>
    <name evidence="1" type="ORF">BD311DRAFT_751883</name>
</gene>
<dbReference type="EMBL" id="ML143397">
    <property type="protein sequence ID" value="TBU31915.1"/>
    <property type="molecule type" value="Genomic_DNA"/>
</dbReference>
<accession>A0A4Q9MW40</accession>
<reference evidence="1" key="1">
    <citation type="submission" date="2019-01" db="EMBL/GenBank/DDBJ databases">
        <title>Draft genome sequences of three monokaryotic isolates of the white-rot basidiomycete fungus Dichomitus squalens.</title>
        <authorList>
            <consortium name="DOE Joint Genome Institute"/>
            <person name="Lopez S.C."/>
            <person name="Andreopoulos B."/>
            <person name="Pangilinan J."/>
            <person name="Lipzen A."/>
            <person name="Riley R."/>
            <person name="Ahrendt S."/>
            <person name="Ng V."/>
            <person name="Barry K."/>
            <person name="Daum C."/>
            <person name="Grigoriev I.V."/>
            <person name="Hilden K.S."/>
            <person name="Makela M.R."/>
            <person name="de Vries R.P."/>
        </authorList>
    </citation>
    <scope>NUCLEOTIDE SEQUENCE [LARGE SCALE GENOMIC DNA]</scope>
    <source>
        <strain evidence="1">OM18370.1</strain>
    </source>
</reference>
<sequence>MFPSLQAGLQGLYRMKNDPQCHMSEVKPCIHRSAPKSKPLIVITLRAHETMSHQKT</sequence>
<proteinExistence type="predicted"/>
<protein>
    <submittedName>
        <fullName evidence="1">Uncharacterized protein</fullName>
    </submittedName>
</protein>
<name>A0A4Q9MW40_9APHY</name>
<organism evidence="1">
    <name type="scientific">Dichomitus squalens</name>
    <dbReference type="NCBI Taxonomy" id="114155"/>
    <lineage>
        <taxon>Eukaryota</taxon>
        <taxon>Fungi</taxon>
        <taxon>Dikarya</taxon>
        <taxon>Basidiomycota</taxon>
        <taxon>Agaricomycotina</taxon>
        <taxon>Agaricomycetes</taxon>
        <taxon>Polyporales</taxon>
        <taxon>Polyporaceae</taxon>
        <taxon>Dichomitus</taxon>
    </lineage>
</organism>
<evidence type="ECO:0000313" key="1">
    <source>
        <dbReference type="EMBL" id="TBU31915.1"/>
    </source>
</evidence>
<dbReference type="AlphaFoldDB" id="A0A4Q9MW40"/>